<dbReference type="Ensembl" id="ENSEBUT00000005344.1">
    <property type="protein sequence ID" value="ENSEBUP00000004906.1"/>
    <property type="gene ID" value="ENSEBUG00000003315.1"/>
</dbReference>
<dbReference type="SMART" id="SM00320">
    <property type="entry name" value="WD40"/>
    <property type="match status" value="3"/>
</dbReference>
<reference evidence="5" key="2">
    <citation type="submission" date="2025-09" db="UniProtKB">
        <authorList>
            <consortium name="Ensembl"/>
        </authorList>
    </citation>
    <scope>IDENTIFICATION</scope>
</reference>
<reference evidence="5" key="1">
    <citation type="submission" date="2025-08" db="UniProtKB">
        <authorList>
            <consortium name="Ensembl"/>
        </authorList>
    </citation>
    <scope>IDENTIFICATION</scope>
</reference>
<dbReference type="GO" id="GO:0031201">
    <property type="term" value="C:SNARE complex"/>
    <property type="evidence" value="ECO:0007669"/>
    <property type="project" value="TreeGrafter"/>
</dbReference>
<keyword evidence="2" id="KW-0268">Exocytosis</keyword>
<dbReference type="Proteomes" id="UP000694388">
    <property type="component" value="Unplaced"/>
</dbReference>
<dbReference type="InterPro" id="IPR036322">
    <property type="entry name" value="WD40_repeat_dom_sf"/>
</dbReference>
<dbReference type="GO" id="GO:0005886">
    <property type="term" value="C:plasma membrane"/>
    <property type="evidence" value="ECO:0007669"/>
    <property type="project" value="TreeGrafter"/>
</dbReference>
<dbReference type="OMA" id="SERTMDC"/>
<accession>A0A8C4NER1</accession>
<feature type="region of interest" description="Disordered" evidence="3">
    <location>
        <begin position="473"/>
        <end position="501"/>
    </location>
</feature>
<dbReference type="GeneTree" id="ENSGT00950000182906"/>
<dbReference type="GO" id="GO:0005096">
    <property type="term" value="F:GTPase activator activity"/>
    <property type="evidence" value="ECO:0007669"/>
    <property type="project" value="TreeGrafter"/>
</dbReference>
<dbReference type="FunFam" id="2.130.10.10:FF:000521">
    <property type="entry name" value="syntaxin-binding protein 5-like isoform X1"/>
    <property type="match status" value="1"/>
</dbReference>
<evidence type="ECO:0000256" key="3">
    <source>
        <dbReference type="SAM" id="MobiDB-lite"/>
    </source>
</evidence>
<evidence type="ECO:0000313" key="5">
    <source>
        <dbReference type="Ensembl" id="ENSEBUP00000004906.1"/>
    </source>
</evidence>
<dbReference type="Gene3D" id="2.130.10.10">
    <property type="entry name" value="YVTN repeat-like/Quinoprotein amine dehydrogenase"/>
    <property type="match status" value="2"/>
</dbReference>
<dbReference type="AlphaFoldDB" id="A0A8C4NER1"/>
<comment type="similarity">
    <text evidence="1">Belongs to the WD repeat L(2)GL family.</text>
</comment>
<evidence type="ECO:0000313" key="6">
    <source>
        <dbReference type="Proteomes" id="UP000694388"/>
    </source>
</evidence>
<evidence type="ECO:0000256" key="1">
    <source>
        <dbReference type="ARBA" id="ARBA00008070"/>
    </source>
</evidence>
<evidence type="ECO:0000259" key="4">
    <source>
        <dbReference type="Pfam" id="PF08366"/>
    </source>
</evidence>
<evidence type="ECO:0000256" key="2">
    <source>
        <dbReference type="ARBA" id="ARBA00022483"/>
    </source>
</evidence>
<dbReference type="Gene3D" id="1.20.5.110">
    <property type="match status" value="1"/>
</dbReference>
<dbReference type="GO" id="GO:0045159">
    <property type="term" value="F:myosin II binding"/>
    <property type="evidence" value="ECO:0007669"/>
    <property type="project" value="TreeGrafter"/>
</dbReference>
<feature type="domain" description="Lethal giant larvae homologue 2" evidence="4">
    <location>
        <begin position="245"/>
        <end position="320"/>
    </location>
</feature>
<dbReference type="GO" id="GO:0019905">
    <property type="term" value="F:syntaxin binding"/>
    <property type="evidence" value="ECO:0007669"/>
    <property type="project" value="TreeGrafter"/>
</dbReference>
<dbReference type="PANTHER" id="PTHR10241:SF25">
    <property type="entry name" value="TOMOSYN, ISOFORM C"/>
    <property type="match status" value="1"/>
</dbReference>
<dbReference type="SUPFAM" id="SSF50978">
    <property type="entry name" value="WD40 repeat-like"/>
    <property type="match status" value="1"/>
</dbReference>
<dbReference type="InterPro" id="IPR013577">
    <property type="entry name" value="LLGL2"/>
</dbReference>
<sequence length="979" mass="106628">ALDPVQRLLAIGTRLGALRIFGRPGVDCHCHHEAGCEVTHLQFLVNEGALVSACADDMLHMWNLRQKRPAILHALKFNKERVSYIHLPFQSRWLYLGTRKGNIHVVNIETFLLSGYVIMWNRAIEISTKVHPGAVVHISENPTDESKLLIGYERGPVILWDLKSKKADIRYYYEENTFSVAWQQDGKQFLCSHADGSLTTWSVKNSARPTLVTTPHKKEMKDGKKLQHSLCSTINLSSPLPTCISRDPFTIFWGGVGGTAACVSVIRGRSLVVLEMESPIVDFLTLCETPYPADFQDPYAIVVLLERDLVIVDLTENGYPVFENPYPMDLHESPVTCCSYAGDCPDHVIPALYAAGSRARKHHHSTQDWPISGGSWDIGTSLFLAIPEMFLRGFTMQMLCKLKSWKLFEPAGSGRGADQVGDEDPFAVQLVSWSREGRVLCVAGATHVLAYCFRKQEMTSEVPVLEVRFLEEGEPCNESPENESAPPMTPHGLSEGQASEGGPQLRITVVSRVRVDPLRQGLGFQGELVVLLAWAEGEPAPQITCVEVSVTIAIGTCGGLAVVDVQQKAVVMAVTSADLYCPLDACPRQPRSPRRSKPSPGSKVLNSTFDCVSYQLRSRDSPMSQSRSSSVCSIDKESHEAVTAVAFSEGPGAPSMWVGTSSGCVVTLALSSFRSSHQTFELCSICVPFVPIVLILGSIPAPTLQLKGPILRLIFLEPGPTGVLTKPSTHSGTAARFLVACSEKQAQVVTLSTMAIAFKHNVTETSFVLHADIVMVAGSPCLAVFCANGHIMAFSLPSLRPLLDVSFFPAADLGAARTFCFADGGQALYLCSPTEIQRITCSQQMVERLQDLLGELFVPVQPPEAPVRGFFKGLFGVNSTSLDKEEIFGEAACGKPARSLAHHIPGTGGVEGVRCSAGSTAAEVARARMALDERGQRLGETEERSAAMMASAENFAKHAHEVVFHTSNYTFHFIDLFKG</sequence>
<protein>
    <recommendedName>
        <fullName evidence="4">Lethal giant larvae homologue 2 domain-containing protein</fullName>
    </recommendedName>
</protein>
<dbReference type="InterPro" id="IPR001680">
    <property type="entry name" value="WD40_rpt"/>
</dbReference>
<proteinExistence type="inferred from homology"/>
<organism evidence="5 6">
    <name type="scientific">Eptatretus burgeri</name>
    <name type="common">Inshore hagfish</name>
    <dbReference type="NCBI Taxonomy" id="7764"/>
    <lineage>
        <taxon>Eukaryota</taxon>
        <taxon>Metazoa</taxon>
        <taxon>Chordata</taxon>
        <taxon>Craniata</taxon>
        <taxon>Vertebrata</taxon>
        <taxon>Cyclostomata</taxon>
        <taxon>Myxini</taxon>
        <taxon>Myxiniformes</taxon>
        <taxon>Myxinidae</taxon>
        <taxon>Eptatretinae</taxon>
        <taxon>Eptatretus</taxon>
    </lineage>
</organism>
<keyword evidence="6" id="KW-1185">Reference proteome</keyword>
<dbReference type="Pfam" id="PF08366">
    <property type="entry name" value="LLGL"/>
    <property type="match status" value="1"/>
</dbReference>
<dbReference type="GO" id="GO:0006887">
    <property type="term" value="P:exocytosis"/>
    <property type="evidence" value="ECO:0007669"/>
    <property type="project" value="UniProtKB-KW"/>
</dbReference>
<dbReference type="PANTHER" id="PTHR10241">
    <property type="entry name" value="LETHAL 2 GIANT LARVAE PROTEIN"/>
    <property type="match status" value="1"/>
</dbReference>
<dbReference type="SUPFAM" id="SSF58038">
    <property type="entry name" value="SNARE fusion complex"/>
    <property type="match status" value="1"/>
</dbReference>
<dbReference type="InterPro" id="IPR015943">
    <property type="entry name" value="WD40/YVTN_repeat-like_dom_sf"/>
</dbReference>
<name>A0A8C4NER1_EPTBU</name>
<dbReference type="GO" id="GO:0006893">
    <property type="term" value="P:Golgi to plasma membrane transport"/>
    <property type="evidence" value="ECO:0007669"/>
    <property type="project" value="TreeGrafter"/>
</dbReference>